<gene>
    <name evidence="1" type="ORF">PR048_023220</name>
</gene>
<dbReference type="Proteomes" id="UP001159363">
    <property type="component" value="Chromosome 8"/>
</dbReference>
<proteinExistence type="predicted"/>
<reference evidence="1 2" key="1">
    <citation type="submission" date="2023-02" db="EMBL/GenBank/DDBJ databases">
        <title>LHISI_Scaffold_Assembly.</title>
        <authorList>
            <person name="Stuart O.P."/>
            <person name="Cleave R."/>
            <person name="Magrath M.J.L."/>
            <person name="Mikheyev A.S."/>
        </authorList>
    </citation>
    <scope>NUCLEOTIDE SEQUENCE [LARGE SCALE GENOMIC DNA]</scope>
    <source>
        <strain evidence="1">Daus_M_001</strain>
        <tissue evidence="1">Leg muscle</tissue>
    </source>
</reference>
<sequence>MTLTSKFPRDQSDGILWSFIQELVAPGSSGTESRTKTPMEISSIVSTSAPVERVNLLVPSIPVPASLKAGASGGIITSANISSVIAGGANVGSLITGTGNVGSIIAGGNIGSVIAGGGNMGSVITSGTASTIGSVITSGSANSIGGVIASGGASTIGSVITAGGSGSLSSIIASSGSSNAGVSNTITPTTSLMIGSDIASALFASGNFPTPSSLIGLSGESSRTMLGAPGIAMGGIFIPPVGFKLDNISVLKPISMSTANPIPSTSKSVPNIPSDLIPPGVKLAQVDSATFVAPESLDKNCTVTSGHVP</sequence>
<name>A0ABQ9GTI5_9NEOP</name>
<evidence type="ECO:0000313" key="1">
    <source>
        <dbReference type="EMBL" id="KAJ8875325.1"/>
    </source>
</evidence>
<comment type="caution">
    <text evidence="1">The sequence shown here is derived from an EMBL/GenBank/DDBJ whole genome shotgun (WGS) entry which is preliminary data.</text>
</comment>
<evidence type="ECO:0000313" key="2">
    <source>
        <dbReference type="Proteomes" id="UP001159363"/>
    </source>
</evidence>
<keyword evidence="2" id="KW-1185">Reference proteome</keyword>
<dbReference type="EMBL" id="JARBHB010000009">
    <property type="protein sequence ID" value="KAJ8875325.1"/>
    <property type="molecule type" value="Genomic_DNA"/>
</dbReference>
<protein>
    <submittedName>
        <fullName evidence="1">Uncharacterized protein</fullName>
    </submittedName>
</protein>
<organism evidence="1 2">
    <name type="scientific">Dryococelus australis</name>
    <dbReference type="NCBI Taxonomy" id="614101"/>
    <lineage>
        <taxon>Eukaryota</taxon>
        <taxon>Metazoa</taxon>
        <taxon>Ecdysozoa</taxon>
        <taxon>Arthropoda</taxon>
        <taxon>Hexapoda</taxon>
        <taxon>Insecta</taxon>
        <taxon>Pterygota</taxon>
        <taxon>Neoptera</taxon>
        <taxon>Polyneoptera</taxon>
        <taxon>Phasmatodea</taxon>
        <taxon>Verophasmatodea</taxon>
        <taxon>Anareolatae</taxon>
        <taxon>Phasmatidae</taxon>
        <taxon>Eurycanthinae</taxon>
        <taxon>Dryococelus</taxon>
    </lineage>
</organism>
<accession>A0ABQ9GTI5</accession>